<dbReference type="GO" id="GO:0008270">
    <property type="term" value="F:zinc ion binding"/>
    <property type="evidence" value="ECO:0007669"/>
    <property type="project" value="InterPro"/>
</dbReference>
<keyword evidence="2" id="KW-1185">Reference proteome</keyword>
<accession>A0A1L5JH52</accession>
<dbReference type="RefSeq" id="YP_009330255.1">
    <property type="nucleotide sequence ID" value="NC_032255.1"/>
</dbReference>
<dbReference type="KEGG" id="vg:30685127"/>
<evidence type="ECO:0000313" key="1">
    <source>
        <dbReference type="EMBL" id="APO14007.1"/>
    </source>
</evidence>
<dbReference type="GeneID" id="30685127"/>
<dbReference type="OrthoDB" id="2566at10239"/>
<dbReference type="InterPro" id="IPR010336">
    <property type="entry name" value="Baculo_ME53"/>
</dbReference>
<organism evidence="1 2">
    <name type="scientific">Plodia interpunctella granulovirus</name>
    <dbReference type="NCBI Taxonomy" id="262175"/>
    <lineage>
        <taxon>Viruses</taxon>
        <taxon>Viruses incertae sedis</taxon>
        <taxon>Naldaviricetes</taxon>
        <taxon>Lefavirales</taxon>
        <taxon>Baculoviridae</taxon>
        <taxon>Betabaculovirus</taxon>
        <taxon>Betabaculovirus plinterpunctellae</taxon>
    </lineage>
</organism>
<dbReference type="Proteomes" id="UP000204293">
    <property type="component" value="Segment"/>
</dbReference>
<dbReference type="EMBL" id="KX151395">
    <property type="protein sequence ID" value="APO14007.1"/>
    <property type="molecule type" value="Genomic_DNA"/>
</dbReference>
<reference evidence="1 2" key="1">
    <citation type="submission" date="2016-04" db="EMBL/GenBank/DDBJ databases">
        <title>Sequence analysis of the Plodia interpunctella granulovirus genome: Discovery of an unusual inhibitor-of-apoptosis (IAP) gene.</title>
        <authorList>
            <person name="Harrison R.L."/>
            <person name="Rowley D.L."/>
            <person name="Funk C.J."/>
        </authorList>
    </citation>
    <scope>NUCLEOTIDE SEQUENCE [LARGE SCALE GENOMIC DNA]</scope>
    <source>
        <strain evidence="1">Cambridge</strain>
    </source>
</reference>
<proteinExistence type="predicted"/>
<dbReference type="GO" id="GO:0003677">
    <property type="term" value="F:DNA binding"/>
    <property type="evidence" value="ECO:0007669"/>
    <property type="project" value="InterPro"/>
</dbReference>
<sequence length="298" mass="35111">MKDIRIGFLSKETERVINYTIGLASKLRDSHNDSTCDGCKTPFATIKLHNPFIFLIIKDFFNLHEDDVKFCCLKCCHSKTRMLEVVELYPSLKLIDIKKLMYYHIFKKFVFNFDDCGKTKYKKYAVVDNLEKVLKQMLDEKCVDEEITTVHLKCDERVVAEDDIHSMRIEYGKEYVFDRPPAINAQLIQSVNKHCVLAKYYLEVYYKKYDAFSPFSVSYNSEHETECSLCENKINKNSGHPIFYCSVCGITPSNYYAKRRFAPFWLETKYDHKKLYWAKAKKRKIAANLLLYGVDIRK</sequence>
<name>A0A1L5JH52_9BBAC</name>
<evidence type="ECO:0000313" key="2">
    <source>
        <dbReference type="Proteomes" id="UP000204293"/>
    </source>
</evidence>
<protein>
    <submittedName>
        <fullName evidence="1">ME53</fullName>
    </submittedName>
</protein>
<dbReference type="Pfam" id="PF06061">
    <property type="entry name" value="Baculo_ME53"/>
    <property type="match status" value="1"/>
</dbReference>